<feature type="domain" description="Cell envelope-related transcriptional attenuator" evidence="4">
    <location>
        <begin position="223"/>
        <end position="366"/>
    </location>
</feature>
<keyword evidence="3" id="KW-1133">Transmembrane helix</keyword>
<name>A0A542SNR6_9MICO</name>
<feature type="compositionally biased region" description="Low complexity" evidence="2">
    <location>
        <begin position="137"/>
        <end position="148"/>
    </location>
</feature>
<protein>
    <submittedName>
        <fullName evidence="5">LytR family transcriptional attenuator</fullName>
    </submittedName>
</protein>
<dbReference type="AlphaFoldDB" id="A0A542SNR6"/>
<keyword evidence="3" id="KW-0472">Membrane</keyword>
<accession>A0A542SNR6</accession>
<keyword evidence="6" id="KW-1185">Reference proteome</keyword>
<dbReference type="NCBIfam" id="TIGR00350">
    <property type="entry name" value="lytR_cpsA_psr"/>
    <property type="match status" value="1"/>
</dbReference>
<dbReference type="PANTHER" id="PTHR33392:SF6">
    <property type="entry name" value="POLYISOPRENYL-TEICHOIC ACID--PEPTIDOGLYCAN TEICHOIC ACID TRANSFERASE TAGU"/>
    <property type="match status" value="1"/>
</dbReference>
<evidence type="ECO:0000256" key="1">
    <source>
        <dbReference type="ARBA" id="ARBA00006068"/>
    </source>
</evidence>
<dbReference type="InterPro" id="IPR050922">
    <property type="entry name" value="LytR/CpsA/Psr_CW_biosynth"/>
</dbReference>
<evidence type="ECO:0000256" key="2">
    <source>
        <dbReference type="SAM" id="MobiDB-lite"/>
    </source>
</evidence>
<feature type="transmembrane region" description="Helical" evidence="3">
    <location>
        <begin position="159"/>
        <end position="181"/>
    </location>
</feature>
<dbReference type="InterPro" id="IPR004474">
    <property type="entry name" value="LytR_CpsA_psr"/>
</dbReference>
<sequence length="464" mass="49092">MTDRSKKAGGPPPSFAPSSSRRRPADDDATVVGPSDSDRIDQTRVMPADSAARQTDRPQRPLASGAGSRPAANPRRIAPHSASNHAPQRSERGRDKQVNEGRVRPSADRHDRSGAQGPADRPAGRNRAEGPDQSGPAAATPEATARAAQARRKRRRRTVASIVVLALILLLAWPIGLGIWANGKIQHVAALSDEPVGPATTYLLAGSDSRAEYAPDSTVQGARSDTIMLLTVPASGPTSLISLPRDTYAEIPGHGAAKLNAAYSYGGPKLLVATVEKLTGTKVDHYVEVGFNGVENIVDAVGGVRLCLDYNVNDKLSKLKWKKGCHRAGGKKALAFARMRYSDPKGDIGRAERQRQVIAAITKKVKDPSLLWKPVQQVSLIEAGTKSVSVDTNSNIVTLAKLALAFRAANGDGGVRGTPPIKSLNYRPGNVGSTVQLDPKKAPGFFKSLREGTIEPGEVGGLTA</sequence>
<organism evidence="5 6">
    <name type="scientific">Rarobacter incanus</name>
    <dbReference type="NCBI Taxonomy" id="153494"/>
    <lineage>
        <taxon>Bacteria</taxon>
        <taxon>Bacillati</taxon>
        <taxon>Actinomycetota</taxon>
        <taxon>Actinomycetes</taxon>
        <taxon>Micrococcales</taxon>
        <taxon>Rarobacteraceae</taxon>
        <taxon>Rarobacter</taxon>
    </lineage>
</organism>
<evidence type="ECO:0000313" key="5">
    <source>
        <dbReference type="EMBL" id="TQK76249.1"/>
    </source>
</evidence>
<keyword evidence="3" id="KW-0812">Transmembrane</keyword>
<comment type="similarity">
    <text evidence="1">Belongs to the LytR/CpsA/Psr (LCP) family.</text>
</comment>
<proteinExistence type="inferred from homology"/>
<dbReference type="Gene3D" id="3.40.630.190">
    <property type="entry name" value="LCP protein"/>
    <property type="match status" value="1"/>
</dbReference>
<evidence type="ECO:0000256" key="3">
    <source>
        <dbReference type="SAM" id="Phobius"/>
    </source>
</evidence>
<evidence type="ECO:0000313" key="6">
    <source>
        <dbReference type="Proteomes" id="UP000316181"/>
    </source>
</evidence>
<reference evidence="5 6" key="1">
    <citation type="submission" date="2019-06" db="EMBL/GenBank/DDBJ databases">
        <title>Sequencing the genomes of 1000 actinobacteria strains.</title>
        <authorList>
            <person name="Klenk H.-P."/>
        </authorList>
    </citation>
    <scope>NUCLEOTIDE SEQUENCE [LARGE SCALE GENOMIC DNA]</scope>
    <source>
        <strain evidence="5 6">DSM 10596</strain>
    </source>
</reference>
<dbReference type="EMBL" id="VFNV01000001">
    <property type="protein sequence ID" value="TQK76249.1"/>
    <property type="molecule type" value="Genomic_DNA"/>
</dbReference>
<feature type="region of interest" description="Disordered" evidence="2">
    <location>
        <begin position="1"/>
        <end position="154"/>
    </location>
</feature>
<gene>
    <name evidence="5" type="ORF">FB389_0909</name>
</gene>
<dbReference type="RefSeq" id="WP_246043515.1">
    <property type="nucleotide sequence ID" value="NZ_BAAATB010000002.1"/>
</dbReference>
<dbReference type="Proteomes" id="UP000316181">
    <property type="component" value="Unassembled WGS sequence"/>
</dbReference>
<feature type="compositionally biased region" description="Basic and acidic residues" evidence="2">
    <location>
        <begin position="88"/>
        <end position="113"/>
    </location>
</feature>
<dbReference type="Pfam" id="PF03816">
    <property type="entry name" value="LytR_cpsA_psr"/>
    <property type="match status" value="1"/>
</dbReference>
<comment type="caution">
    <text evidence="5">The sequence shown here is derived from an EMBL/GenBank/DDBJ whole genome shotgun (WGS) entry which is preliminary data.</text>
</comment>
<evidence type="ECO:0000259" key="4">
    <source>
        <dbReference type="Pfam" id="PF03816"/>
    </source>
</evidence>
<dbReference type="PANTHER" id="PTHR33392">
    <property type="entry name" value="POLYISOPRENYL-TEICHOIC ACID--PEPTIDOGLYCAN TEICHOIC ACID TRANSFERASE TAGU"/>
    <property type="match status" value="1"/>
</dbReference>